<evidence type="ECO:0000313" key="2">
    <source>
        <dbReference type="EMBL" id="STW78949.1"/>
    </source>
</evidence>
<keyword evidence="2" id="KW-0560">Oxidoreductase</keyword>
<evidence type="ECO:0000259" key="1">
    <source>
        <dbReference type="Pfam" id="PF02738"/>
    </source>
</evidence>
<dbReference type="Gene3D" id="3.30.365.10">
    <property type="entry name" value="Aldehyde oxidase/xanthine dehydrogenase, molybdopterin binding domain"/>
    <property type="match status" value="2"/>
</dbReference>
<dbReference type="GO" id="GO:0005506">
    <property type="term" value="F:iron ion binding"/>
    <property type="evidence" value="ECO:0007669"/>
    <property type="project" value="InterPro"/>
</dbReference>
<sequence length="154" mass="16781">MIAPNISTCPRRRSTLSAPVLGGSFGGKDDIIDNVSCRAALLVHLTGRPVKISYNREQSMRESYKRHPYKMKYRIGRGRRRAHSGRLKSTLSPMAAATAARRCLSPGGSSVQAAGPYNIPNVRVDLVGVYTNNNYTSAYRGYGAAAGHFPPTNR</sequence>
<reference evidence="2 3" key="1">
    <citation type="submission" date="2018-06" db="EMBL/GenBank/DDBJ databases">
        <authorList>
            <consortium name="Pathogen Informatics"/>
            <person name="Doyle S."/>
        </authorList>
    </citation>
    <scope>NUCLEOTIDE SEQUENCE [LARGE SCALE GENOMIC DNA]</scope>
    <source>
        <strain evidence="2 3">NCTC11685</strain>
    </source>
</reference>
<dbReference type="Pfam" id="PF02738">
    <property type="entry name" value="MoCoBD_1"/>
    <property type="match status" value="1"/>
</dbReference>
<gene>
    <name evidence="2" type="primary">ndhL_2</name>
    <name evidence="2" type="ORF">NCTC11685_06267</name>
</gene>
<evidence type="ECO:0000313" key="3">
    <source>
        <dbReference type="Proteomes" id="UP000254863"/>
    </source>
</evidence>
<protein>
    <submittedName>
        <fullName evidence="2">Xanthine dehydrogenase</fullName>
        <ecNumber evidence="2">1.17.1.5</ecNumber>
    </submittedName>
</protein>
<dbReference type="InterPro" id="IPR037165">
    <property type="entry name" value="AldOxase/xan_DH_Mopterin-bd_sf"/>
</dbReference>
<dbReference type="EMBL" id="UGMS01000003">
    <property type="protein sequence ID" value="STW78949.1"/>
    <property type="molecule type" value="Genomic_DNA"/>
</dbReference>
<dbReference type="InterPro" id="IPR016208">
    <property type="entry name" value="Ald_Oxase/xanthine_DH-like"/>
</dbReference>
<dbReference type="SUPFAM" id="SSF56003">
    <property type="entry name" value="Molybdenum cofactor-binding domain"/>
    <property type="match status" value="1"/>
</dbReference>
<feature type="domain" description="Aldehyde oxidase/xanthine dehydrogenase first molybdopterin binding" evidence="1">
    <location>
        <begin position="10"/>
        <end position="149"/>
    </location>
</feature>
<dbReference type="EC" id="1.17.1.5" evidence="2"/>
<dbReference type="PANTHER" id="PTHR11908">
    <property type="entry name" value="XANTHINE DEHYDROGENASE"/>
    <property type="match status" value="1"/>
</dbReference>
<accession>A0A7H4PKM6</accession>
<dbReference type="GO" id="GO:0050138">
    <property type="term" value="F:nicotinate dehydrogenase activity"/>
    <property type="evidence" value="ECO:0007669"/>
    <property type="project" value="UniProtKB-EC"/>
</dbReference>
<organism evidence="2 3">
    <name type="scientific">Klebsiella michiganensis</name>
    <dbReference type="NCBI Taxonomy" id="1134687"/>
    <lineage>
        <taxon>Bacteria</taxon>
        <taxon>Pseudomonadati</taxon>
        <taxon>Pseudomonadota</taxon>
        <taxon>Gammaproteobacteria</taxon>
        <taxon>Enterobacterales</taxon>
        <taxon>Enterobacteriaceae</taxon>
        <taxon>Klebsiella/Raoultella group</taxon>
        <taxon>Klebsiella</taxon>
    </lineage>
</organism>
<dbReference type="AlphaFoldDB" id="A0A7H4PKM6"/>
<dbReference type="Proteomes" id="UP000254863">
    <property type="component" value="Unassembled WGS sequence"/>
</dbReference>
<proteinExistence type="predicted"/>
<name>A0A7H4PKM6_9ENTR</name>
<dbReference type="InterPro" id="IPR008274">
    <property type="entry name" value="AldOxase/xan_DH_MoCoBD1"/>
</dbReference>
<dbReference type="PANTHER" id="PTHR11908:SF157">
    <property type="entry name" value="XANTHINE DEHYDROGENASE SUBUNIT D-RELATED"/>
    <property type="match status" value="1"/>
</dbReference>
<comment type="caution">
    <text evidence="2">The sequence shown here is derived from an EMBL/GenBank/DDBJ whole genome shotgun (WGS) entry which is preliminary data.</text>
</comment>